<comment type="caution">
    <text evidence="2">The sequence shown here is derived from an EMBL/GenBank/DDBJ whole genome shotgun (WGS) entry which is preliminary data.</text>
</comment>
<organism evidence="2 3">
    <name type="scientific">Chrysochromulina tobinii</name>
    <dbReference type="NCBI Taxonomy" id="1460289"/>
    <lineage>
        <taxon>Eukaryota</taxon>
        <taxon>Haptista</taxon>
        <taxon>Haptophyta</taxon>
        <taxon>Prymnesiophyceae</taxon>
        <taxon>Prymnesiales</taxon>
        <taxon>Chrysochromulinaceae</taxon>
        <taxon>Chrysochromulina</taxon>
    </lineage>
</organism>
<evidence type="ECO:0000256" key="1">
    <source>
        <dbReference type="ARBA" id="ARBA00022801"/>
    </source>
</evidence>
<dbReference type="GO" id="GO:0009446">
    <property type="term" value="P:putrescine biosynthetic process"/>
    <property type="evidence" value="ECO:0007669"/>
    <property type="project" value="InterPro"/>
</dbReference>
<protein>
    <submittedName>
        <fullName evidence="2">Agmatine deiminase</fullName>
    </submittedName>
</protein>
<dbReference type="OrthoDB" id="544103at2759"/>
<dbReference type="Proteomes" id="UP000037460">
    <property type="component" value="Unassembled WGS sequence"/>
</dbReference>
<name>A0A0M0JSZ9_9EUKA</name>
<keyword evidence="1" id="KW-0378">Hydrolase</keyword>
<proteinExistence type="predicted"/>
<dbReference type="InterPro" id="IPR007466">
    <property type="entry name" value="Peptidyl-Arg-deiminase_porph"/>
</dbReference>
<dbReference type="PANTHER" id="PTHR31377">
    <property type="entry name" value="AGMATINE DEIMINASE-RELATED"/>
    <property type="match status" value="1"/>
</dbReference>
<dbReference type="Pfam" id="PF04371">
    <property type="entry name" value="PAD_porph"/>
    <property type="match status" value="2"/>
</dbReference>
<reference evidence="3" key="1">
    <citation type="journal article" date="2015" name="PLoS Genet.">
        <title>Genome Sequence and Transcriptome Analyses of Chrysochromulina tobin: Metabolic Tools for Enhanced Algal Fitness in the Prominent Order Prymnesiales (Haptophyceae).</title>
        <authorList>
            <person name="Hovde B.T."/>
            <person name="Deodato C.R."/>
            <person name="Hunsperger H.M."/>
            <person name="Ryken S.A."/>
            <person name="Yost W."/>
            <person name="Jha R.K."/>
            <person name="Patterson J."/>
            <person name="Monnat R.J. Jr."/>
            <person name="Barlow S.B."/>
            <person name="Starkenburg S.R."/>
            <person name="Cattolico R.A."/>
        </authorList>
    </citation>
    <scope>NUCLEOTIDE SEQUENCE</scope>
    <source>
        <strain evidence="3">CCMP291</strain>
    </source>
</reference>
<dbReference type="Gene3D" id="3.75.10.10">
    <property type="entry name" value="L-arginine/glycine Amidinotransferase, Chain A"/>
    <property type="match status" value="1"/>
</dbReference>
<evidence type="ECO:0000313" key="3">
    <source>
        <dbReference type="Proteomes" id="UP000037460"/>
    </source>
</evidence>
<dbReference type="AlphaFoldDB" id="A0A0M0JSZ9"/>
<keyword evidence="3" id="KW-1185">Reference proteome</keyword>
<accession>A0A0M0JSZ9</accession>
<dbReference type="SUPFAM" id="SSF55909">
    <property type="entry name" value="Pentein"/>
    <property type="match status" value="1"/>
</dbReference>
<dbReference type="GO" id="GO:0004668">
    <property type="term" value="F:protein-arginine deiminase activity"/>
    <property type="evidence" value="ECO:0007669"/>
    <property type="project" value="InterPro"/>
</dbReference>
<evidence type="ECO:0000313" key="2">
    <source>
        <dbReference type="EMBL" id="KOO29308.1"/>
    </source>
</evidence>
<sequence length="408" mass="44334">MDSILLLAQDPDVQFADPSKFTYPDTITAVQAELAKALHTHVHVRVLVDPKSTAHQQRSFELALMKAGLRLPVPNISFVNVSHCDIWTRDTGPIWLRRAGGREPSRLMIKPHFTLWGYLVGDHVRGPWATCDVPNTVPDGLSTALGLPVESATDFVTEGGDKSFNGLGTVIMSREVERQRHPGLTDAQIEALAQKYLRVSHVVWTQDGVADDEQSYLGPLEGEGGRRVYTTIGTGGHVDECARFVGPYTVVVPQLTPQQAQHSALAATTARRLDANAALLSNQTDQSGRRLVVERMPYPEELYLTINASEGTYQLLAQLPELGLTPGSGSVEVIAAASYTNYVIANGLIVLPQYYKPGRPQRFADADAQAVATMRRLFPGYEVKGVNPEPVNFGGGGLNCISNNMPAA</sequence>
<gene>
    <name evidence="2" type="ORF">Ctob_005052</name>
</gene>
<dbReference type="GO" id="GO:0047632">
    <property type="term" value="F:agmatine deiminase activity"/>
    <property type="evidence" value="ECO:0007669"/>
    <property type="project" value="TreeGrafter"/>
</dbReference>
<dbReference type="PANTHER" id="PTHR31377:SF0">
    <property type="entry name" value="AGMATINE DEIMINASE-RELATED"/>
    <property type="match status" value="1"/>
</dbReference>
<dbReference type="EMBL" id="JWZX01002434">
    <property type="protein sequence ID" value="KOO29308.1"/>
    <property type="molecule type" value="Genomic_DNA"/>
</dbReference>